<evidence type="ECO:0000259" key="3">
    <source>
        <dbReference type="PROSITE" id="PS51736"/>
    </source>
</evidence>
<sequence length="510" mass="57667">MTEQQSDQHQRPLAFSYVRFSSEKQRRGASLERQTEAAKRWAEENGYILDTSLTLHDLGVSAYKGDNAATGALNGFLKAIEARQVPQGSTLLVENLDRLSRQSHRKAARLLEDILEAGVDVVTLQDGKRYTLKDLDEDPLTSIMIILTFARGHEESLTKSKRVKHGWQRNLEQVKSGTRKRSKAIPNWLKLVGTMDDGHFEVLEEKAQVTRELFSRFADGDTVWSIAKDFRDRGIKTPRGKTFASGNIYRLVKSKAPFGILEIGRGTKNDRTVFDQIDDYFPRIVDEDTQRRVKMRLDGIAQRKEGNRIVNDPKRKTHGILTGVIRTTEGERCVCRKGTDGSWAYVESVKRRWVASRNVIESRFLDGWSEIVAAHDTESGPEVNDVEAALAVAVGDADTITERLKSKQLPPRVRSTLEHSLLTAQANIEELQGYLKELRRGQALASQEAPKDISEMEPWDANQWVRMIVDRVTVIRGEKKRGPERKTMLVVTLKNGLKCRIGDTELMFGG</sequence>
<protein>
    <submittedName>
        <fullName evidence="5">Recombinase family protein</fullName>
    </submittedName>
</protein>
<organism evidence="5 6">
    <name type="scientific">Sulfitobacter faviae</name>
    <dbReference type="NCBI Taxonomy" id="1775881"/>
    <lineage>
        <taxon>Bacteria</taxon>
        <taxon>Pseudomonadati</taxon>
        <taxon>Pseudomonadota</taxon>
        <taxon>Alphaproteobacteria</taxon>
        <taxon>Rhodobacterales</taxon>
        <taxon>Roseobacteraceae</taxon>
        <taxon>Sulfitobacter</taxon>
    </lineage>
</organism>
<dbReference type="EMBL" id="CP139725">
    <property type="protein sequence ID" value="WPZ21003.1"/>
    <property type="molecule type" value="Genomic_DNA"/>
</dbReference>
<dbReference type="InterPro" id="IPR036162">
    <property type="entry name" value="Resolvase-like_N_sf"/>
</dbReference>
<feature type="domain" description="Resolvase/invertase-type recombinase catalytic" evidence="3">
    <location>
        <begin position="13"/>
        <end position="174"/>
    </location>
</feature>
<feature type="domain" description="Recombinase" evidence="4">
    <location>
        <begin position="186"/>
        <end position="303"/>
    </location>
</feature>
<accession>A0ABZ0UWM4</accession>
<keyword evidence="6" id="KW-1185">Reference proteome</keyword>
<dbReference type="InterPro" id="IPR011109">
    <property type="entry name" value="DNA_bind_recombinase_dom"/>
</dbReference>
<dbReference type="SMART" id="SM00857">
    <property type="entry name" value="Resolvase"/>
    <property type="match status" value="1"/>
</dbReference>
<reference evidence="5 6" key="1">
    <citation type="submission" date="2023-11" db="EMBL/GenBank/DDBJ databases">
        <title>From the Deep-Sea to the Surface: Bacterial Genomes Isolated from the Moytirra Hydrothermal Vent Plume.</title>
        <authorList>
            <person name="Major S.R."/>
        </authorList>
    </citation>
    <scope>NUCLEOTIDE SEQUENCE [LARGE SCALE GENOMIC DNA]</scope>
    <source>
        <strain evidence="5 6">OXR-9</strain>
    </source>
</reference>
<proteinExistence type="predicted"/>
<dbReference type="Proteomes" id="UP001326567">
    <property type="component" value="Chromosome"/>
</dbReference>
<dbReference type="Gene3D" id="3.40.50.1390">
    <property type="entry name" value="Resolvase, N-terminal catalytic domain"/>
    <property type="match status" value="1"/>
</dbReference>
<dbReference type="InterPro" id="IPR050639">
    <property type="entry name" value="SSR_resolvase"/>
</dbReference>
<evidence type="ECO:0000256" key="1">
    <source>
        <dbReference type="ARBA" id="ARBA00023125"/>
    </source>
</evidence>
<dbReference type="Gene3D" id="3.90.1750.20">
    <property type="entry name" value="Putative Large Serine Recombinase, Chain B, Domain 2"/>
    <property type="match status" value="1"/>
</dbReference>
<evidence type="ECO:0000313" key="6">
    <source>
        <dbReference type="Proteomes" id="UP001326567"/>
    </source>
</evidence>
<evidence type="ECO:0000313" key="5">
    <source>
        <dbReference type="EMBL" id="WPZ21003.1"/>
    </source>
</evidence>
<gene>
    <name evidence="5" type="ORF">T7987_12565</name>
</gene>
<keyword evidence="2" id="KW-0233">DNA recombination</keyword>
<dbReference type="CDD" id="cd00338">
    <property type="entry name" value="Ser_Recombinase"/>
    <property type="match status" value="1"/>
</dbReference>
<dbReference type="InterPro" id="IPR006119">
    <property type="entry name" value="Resolv_N"/>
</dbReference>
<evidence type="ECO:0000259" key="4">
    <source>
        <dbReference type="PROSITE" id="PS51737"/>
    </source>
</evidence>
<dbReference type="Pfam" id="PF00239">
    <property type="entry name" value="Resolvase"/>
    <property type="match status" value="1"/>
</dbReference>
<dbReference type="PROSITE" id="PS51736">
    <property type="entry name" value="RECOMBINASES_3"/>
    <property type="match status" value="1"/>
</dbReference>
<dbReference type="PANTHER" id="PTHR30461:SF2">
    <property type="entry name" value="SERINE RECOMBINASE PINE-RELATED"/>
    <property type="match status" value="1"/>
</dbReference>
<dbReference type="SUPFAM" id="SSF53041">
    <property type="entry name" value="Resolvase-like"/>
    <property type="match status" value="1"/>
</dbReference>
<dbReference type="RefSeq" id="WP_322328127.1">
    <property type="nucleotide sequence ID" value="NZ_CP139725.1"/>
</dbReference>
<keyword evidence="1" id="KW-0238">DNA-binding</keyword>
<dbReference type="Pfam" id="PF07508">
    <property type="entry name" value="Recombinase"/>
    <property type="match status" value="1"/>
</dbReference>
<dbReference type="PROSITE" id="PS51737">
    <property type="entry name" value="RECOMBINASE_DNA_BIND"/>
    <property type="match status" value="1"/>
</dbReference>
<dbReference type="PANTHER" id="PTHR30461">
    <property type="entry name" value="DNA-INVERTASE FROM LAMBDOID PROPHAGE"/>
    <property type="match status" value="1"/>
</dbReference>
<name>A0ABZ0UWM4_9RHOB</name>
<evidence type="ECO:0000256" key="2">
    <source>
        <dbReference type="ARBA" id="ARBA00023172"/>
    </source>
</evidence>
<dbReference type="InterPro" id="IPR038109">
    <property type="entry name" value="DNA_bind_recomb_sf"/>
</dbReference>